<evidence type="ECO:0000313" key="3">
    <source>
        <dbReference type="Proteomes" id="UP000287171"/>
    </source>
</evidence>
<reference evidence="3" key="1">
    <citation type="submission" date="2018-12" db="EMBL/GenBank/DDBJ databases">
        <title>Tengunoibacter tsumagoiensis gen. nov., sp. nov., Dictyobacter kobayashii sp. nov., D. alpinus sp. nov., and D. joshuensis sp. nov. and description of Dictyobacteraceae fam. nov. within the order Ktedonobacterales isolated from Tengu-no-mugimeshi.</title>
        <authorList>
            <person name="Wang C.M."/>
            <person name="Zheng Y."/>
            <person name="Sakai Y."/>
            <person name="Toyoda A."/>
            <person name="Minakuchi Y."/>
            <person name="Abe K."/>
            <person name="Yokota A."/>
            <person name="Yabe S."/>
        </authorList>
    </citation>
    <scope>NUCLEOTIDE SEQUENCE [LARGE SCALE GENOMIC DNA]</scope>
    <source>
        <strain evidence="3">Uno16</strain>
    </source>
</reference>
<sequence>MPKRHQRRPTLEIIHGRTNPDKSTVITTGTYKKKETYEKEAREHDNPAKLPQGTKVPPKRVFPPEVTTKKQNSKAMMEEGKRRSGSDSNATKPRKDSRLPPNPQKEPRPKHVQEDDFVADLRPDNFAGANYGLLSEPQDIGLRASDIKELYGTLADLTHDELRNIVIVPLGTPLEQGAKYIDLQHLERGEFVAMAGMVADEDHYYVPKKRTDYVLWNRLRQIHNPARLDEPETSDG</sequence>
<evidence type="ECO:0000313" key="2">
    <source>
        <dbReference type="EMBL" id="GCE29661.1"/>
    </source>
</evidence>
<feature type="compositionally biased region" description="Basic and acidic residues" evidence="1">
    <location>
        <begin position="76"/>
        <end position="85"/>
    </location>
</feature>
<protein>
    <submittedName>
        <fullName evidence="2">Uncharacterized protein</fullName>
    </submittedName>
</protein>
<evidence type="ECO:0000256" key="1">
    <source>
        <dbReference type="SAM" id="MobiDB-lite"/>
    </source>
</evidence>
<dbReference type="Proteomes" id="UP000287171">
    <property type="component" value="Unassembled WGS sequence"/>
</dbReference>
<comment type="caution">
    <text evidence="2">The sequence shown here is derived from an EMBL/GenBank/DDBJ whole genome shotgun (WGS) entry which is preliminary data.</text>
</comment>
<dbReference type="EMBL" id="BIFT01000002">
    <property type="protein sequence ID" value="GCE29661.1"/>
    <property type="molecule type" value="Genomic_DNA"/>
</dbReference>
<dbReference type="RefSeq" id="WP_218027568.1">
    <property type="nucleotide sequence ID" value="NZ_BIFT01000002.1"/>
</dbReference>
<feature type="region of interest" description="Disordered" evidence="1">
    <location>
        <begin position="1"/>
        <end position="114"/>
    </location>
</feature>
<keyword evidence="3" id="KW-1185">Reference proteome</keyword>
<accession>A0A402BE00</accession>
<feature type="compositionally biased region" description="Basic and acidic residues" evidence="1">
    <location>
        <begin position="105"/>
        <end position="114"/>
    </location>
</feature>
<feature type="compositionally biased region" description="Basic and acidic residues" evidence="1">
    <location>
        <begin position="32"/>
        <end position="47"/>
    </location>
</feature>
<proteinExistence type="predicted"/>
<dbReference type="AlphaFoldDB" id="A0A402BE00"/>
<gene>
    <name evidence="2" type="ORF">KDA_51450</name>
</gene>
<organism evidence="2 3">
    <name type="scientific">Dictyobacter alpinus</name>
    <dbReference type="NCBI Taxonomy" id="2014873"/>
    <lineage>
        <taxon>Bacteria</taxon>
        <taxon>Bacillati</taxon>
        <taxon>Chloroflexota</taxon>
        <taxon>Ktedonobacteria</taxon>
        <taxon>Ktedonobacterales</taxon>
        <taxon>Dictyobacteraceae</taxon>
        <taxon>Dictyobacter</taxon>
    </lineage>
</organism>
<name>A0A402BE00_9CHLR</name>